<comment type="caution">
    <text evidence="1">The sequence shown here is derived from an EMBL/GenBank/DDBJ whole genome shotgun (WGS) entry which is preliminary data.</text>
</comment>
<gene>
    <name evidence="1" type="ORF">QFC24_004579</name>
</gene>
<evidence type="ECO:0000313" key="1">
    <source>
        <dbReference type="EMBL" id="KAJ9121996.1"/>
    </source>
</evidence>
<accession>A0ACC2XF26</accession>
<reference evidence="1" key="1">
    <citation type="submission" date="2023-04" db="EMBL/GenBank/DDBJ databases">
        <title>Draft Genome sequencing of Naganishia species isolated from polar environments using Oxford Nanopore Technology.</title>
        <authorList>
            <person name="Leo P."/>
            <person name="Venkateswaran K."/>
        </authorList>
    </citation>
    <scope>NUCLEOTIDE SEQUENCE</scope>
    <source>
        <strain evidence="1">DBVPG 5303</strain>
    </source>
</reference>
<sequence length="274" mass="29905">MYFLAAAYALVAIRETLARLQRKSDSDTTEDDESTHSDNGSEVGSITAIATAVKTAAIPVKPLRVLIPYRDEKGVLRWELLALAISLFATTCGTVFVPTAVLFFLSDKFGFDTEKASPSCARKERKQLTPTRKTERQMKQGGETRPLLDQRASVASEIRRRNNAEEANHFDVILAFASVCLDGLSFAFVFKAPSYQYVLASFILVALGSGDVPSYKSVFIATVPDDRATEALAALDMVLNIAKLTSPPLLGALYTVFVRRGQPEVVFLAASVNE</sequence>
<organism evidence="1 2">
    <name type="scientific">Naganishia onofrii</name>
    <dbReference type="NCBI Taxonomy" id="1851511"/>
    <lineage>
        <taxon>Eukaryota</taxon>
        <taxon>Fungi</taxon>
        <taxon>Dikarya</taxon>
        <taxon>Basidiomycota</taxon>
        <taxon>Agaricomycotina</taxon>
        <taxon>Tremellomycetes</taxon>
        <taxon>Filobasidiales</taxon>
        <taxon>Filobasidiaceae</taxon>
        <taxon>Naganishia</taxon>
    </lineage>
</organism>
<dbReference type="Proteomes" id="UP001234202">
    <property type="component" value="Unassembled WGS sequence"/>
</dbReference>
<name>A0ACC2XF26_9TREE</name>
<keyword evidence="2" id="KW-1185">Reference proteome</keyword>
<dbReference type="EMBL" id="JASBWV010000016">
    <property type="protein sequence ID" value="KAJ9121996.1"/>
    <property type="molecule type" value="Genomic_DNA"/>
</dbReference>
<proteinExistence type="predicted"/>
<protein>
    <submittedName>
        <fullName evidence="1">Uncharacterized protein</fullName>
    </submittedName>
</protein>
<evidence type="ECO:0000313" key="2">
    <source>
        <dbReference type="Proteomes" id="UP001234202"/>
    </source>
</evidence>